<gene>
    <name evidence="4" type="ORF">PSAB_15440</name>
</gene>
<keyword evidence="2" id="KW-0012">Acyltransferase</keyword>
<dbReference type="Proteomes" id="UP000019772">
    <property type="component" value="Chromosome"/>
</dbReference>
<protein>
    <recommendedName>
        <fullName evidence="3">N-acetyltransferase domain-containing protein</fullName>
    </recommendedName>
</protein>
<dbReference type="AlphaFoldDB" id="X4ZN14"/>
<dbReference type="PANTHER" id="PTHR43877">
    <property type="entry name" value="AMINOALKYLPHOSPHONATE N-ACETYLTRANSFERASE-RELATED-RELATED"/>
    <property type="match status" value="1"/>
</dbReference>
<feature type="domain" description="N-acetyltransferase" evidence="3">
    <location>
        <begin position="17"/>
        <end position="184"/>
    </location>
</feature>
<name>X4ZN14_9BACL</name>
<evidence type="ECO:0000256" key="2">
    <source>
        <dbReference type="ARBA" id="ARBA00023315"/>
    </source>
</evidence>
<dbReference type="PATRIC" id="fig|1268072.3.peg.3189"/>
<dbReference type="OrthoDB" id="948250at2"/>
<proteinExistence type="predicted"/>
<evidence type="ECO:0000313" key="4">
    <source>
        <dbReference type="EMBL" id="AHV97995.1"/>
    </source>
</evidence>
<dbReference type="STRING" id="1268072.PSAB_15440"/>
<dbReference type="InterPro" id="IPR016181">
    <property type="entry name" value="Acyl_CoA_acyltransferase"/>
</dbReference>
<dbReference type="PROSITE" id="PS51186">
    <property type="entry name" value="GNAT"/>
    <property type="match status" value="1"/>
</dbReference>
<evidence type="ECO:0000313" key="5">
    <source>
        <dbReference type="Proteomes" id="UP000019772"/>
    </source>
</evidence>
<keyword evidence="1" id="KW-0808">Transferase</keyword>
<dbReference type="Pfam" id="PF00583">
    <property type="entry name" value="Acetyltransf_1"/>
    <property type="match status" value="1"/>
</dbReference>
<reference evidence="4 5" key="1">
    <citation type="journal article" date="2014" name="PLoS Genet.">
        <title>Comparative Genomic Analysis of N2-Fixing and Non-N2-Fixing Paenibacillus spp.: Organization, Evolution and Expression of the Nitrogen Fixation Genes.</title>
        <authorList>
            <person name="Xie J.B."/>
            <person name="Du Z."/>
            <person name="Bai L."/>
            <person name="Tian C."/>
            <person name="Zhang Y."/>
            <person name="Xie J.Y."/>
            <person name="Wang T."/>
            <person name="Liu X."/>
            <person name="Chen X."/>
            <person name="Cheng Q."/>
            <person name="Chen S."/>
            <person name="Li J."/>
        </authorList>
    </citation>
    <scope>NUCLEOTIDE SEQUENCE [LARGE SCALE GENOMIC DNA]</scope>
    <source>
        <strain evidence="4 5">T27</strain>
    </source>
</reference>
<dbReference type="eggNOG" id="COG0456">
    <property type="taxonomic scope" value="Bacteria"/>
</dbReference>
<dbReference type="GO" id="GO:0016747">
    <property type="term" value="F:acyltransferase activity, transferring groups other than amino-acyl groups"/>
    <property type="evidence" value="ECO:0007669"/>
    <property type="project" value="InterPro"/>
</dbReference>
<dbReference type="RefSeq" id="WP_025335493.1">
    <property type="nucleotide sequence ID" value="NZ_CP004078.1"/>
</dbReference>
<dbReference type="InterPro" id="IPR000182">
    <property type="entry name" value="GNAT_dom"/>
</dbReference>
<dbReference type="InterPro" id="IPR050832">
    <property type="entry name" value="Bact_Acetyltransf"/>
</dbReference>
<evidence type="ECO:0000256" key="1">
    <source>
        <dbReference type="ARBA" id="ARBA00022679"/>
    </source>
</evidence>
<dbReference type="EMBL" id="CP004078">
    <property type="protein sequence ID" value="AHV97995.1"/>
    <property type="molecule type" value="Genomic_DNA"/>
</dbReference>
<accession>X4ZN14</accession>
<keyword evidence="5" id="KW-1185">Reference proteome</keyword>
<sequence>MAILHAQKYELDSGMSVIIRSAVPDDAPAVLSIHRKVVEENDYVITAQNEFNKTSESYHDLICKVADHPSELFLAASVNDTVVGWLILYTPSLERRSHLREVGMMLTPAWRGQSIGKKLIAAILDWAGTCSAIEKICLEVFSSNENAIQLYRKLGFKEEGRRHKQIKLGMDHYADLILMYQMQPFEK</sequence>
<dbReference type="KEGG" id="psab:PSAB_15440"/>
<dbReference type="HOGENOM" id="CLU_013985_19_1_9"/>
<dbReference type="SUPFAM" id="SSF55729">
    <property type="entry name" value="Acyl-CoA N-acyltransferases (Nat)"/>
    <property type="match status" value="1"/>
</dbReference>
<dbReference type="Gene3D" id="3.40.630.30">
    <property type="match status" value="1"/>
</dbReference>
<dbReference type="CDD" id="cd04301">
    <property type="entry name" value="NAT_SF"/>
    <property type="match status" value="1"/>
</dbReference>
<organism evidence="4 5">
    <name type="scientific">Paenibacillus sabinae T27</name>
    <dbReference type="NCBI Taxonomy" id="1268072"/>
    <lineage>
        <taxon>Bacteria</taxon>
        <taxon>Bacillati</taxon>
        <taxon>Bacillota</taxon>
        <taxon>Bacilli</taxon>
        <taxon>Bacillales</taxon>
        <taxon>Paenibacillaceae</taxon>
        <taxon>Paenibacillus</taxon>
    </lineage>
</organism>
<evidence type="ECO:0000259" key="3">
    <source>
        <dbReference type="PROSITE" id="PS51186"/>
    </source>
</evidence>